<keyword evidence="5" id="KW-0460">Magnesium</keyword>
<dbReference type="CDD" id="cd03426">
    <property type="entry name" value="NUDIX_CoAse_Nudt7"/>
    <property type="match status" value="1"/>
</dbReference>
<dbReference type="InterPro" id="IPR015797">
    <property type="entry name" value="NUDIX_hydrolase-like_dom_sf"/>
</dbReference>
<proteinExistence type="predicted"/>
<keyword evidence="4 8" id="KW-0378">Hydrolase</keyword>
<organism evidence="8 9">
    <name type="scientific">Geodia barretti</name>
    <name type="common">Barrett's horny sponge</name>
    <dbReference type="NCBI Taxonomy" id="519541"/>
    <lineage>
        <taxon>Eukaryota</taxon>
        <taxon>Metazoa</taxon>
        <taxon>Porifera</taxon>
        <taxon>Demospongiae</taxon>
        <taxon>Heteroscleromorpha</taxon>
        <taxon>Tetractinellida</taxon>
        <taxon>Astrophorina</taxon>
        <taxon>Geodiidae</taxon>
        <taxon>Geodia</taxon>
    </lineage>
</organism>
<keyword evidence="3" id="KW-0479">Metal-binding</keyword>
<dbReference type="GO" id="GO:0010945">
    <property type="term" value="F:coenzyme A diphosphatase activity"/>
    <property type="evidence" value="ECO:0007669"/>
    <property type="project" value="InterPro"/>
</dbReference>
<feature type="domain" description="Nudix hydrolase" evidence="7">
    <location>
        <begin position="26"/>
        <end position="159"/>
    </location>
</feature>
<dbReference type="PANTHER" id="PTHR12992:SF11">
    <property type="entry name" value="MITOCHONDRIAL COENZYME A DIPHOSPHATASE NUDT8"/>
    <property type="match status" value="1"/>
</dbReference>
<keyword evidence="9" id="KW-1185">Reference proteome</keyword>
<evidence type="ECO:0000256" key="1">
    <source>
        <dbReference type="ARBA" id="ARBA00001936"/>
    </source>
</evidence>
<feature type="non-terminal residue" evidence="8">
    <location>
        <position position="1"/>
    </location>
</feature>
<dbReference type="Gene3D" id="3.90.79.10">
    <property type="entry name" value="Nucleoside Triphosphate Pyrophosphohydrolase"/>
    <property type="match status" value="1"/>
</dbReference>
<accession>A0AA35S438</accession>
<protein>
    <submittedName>
        <fullName evidence="8">Uncharacterized Nudix hydrolase NudL</fullName>
    </submittedName>
</protein>
<evidence type="ECO:0000256" key="4">
    <source>
        <dbReference type="ARBA" id="ARBA00022801"/>
    </source>
</evidence>
<reference evidence="8" key="1">
    <citation type="submission" date="2023-03" db="EMBL/GenBank/DDBJ databases">
        <authorList>
            <person name="Steffen K."/>
            <person name="Cardenas P."/>
        </authorList>
    </citation>
    <scope>NUCLEOTIDE SEQUENCE</scope>
</reference>
<name>A0AA35S438_GEOBA</name>
<evidence type="ECO:0000256" key="6">
    <source>
        <dbReference type="ARBA" id="ARBA00023211"/>
    </source>
</evidence>
<sequence>TIETQTLPDRIASRLALRSPRRFDGTSRAAAVLVPLVPREGDYGLVLTRRALDLRRQPGDIAFPGGMIDPEDPSELAAALREGREEIGLDPAGVRVLGRLDDRLTVEGFRLVPFVVAIPSSAVLRTGPEVDAVFEVPLRTLLLPGCETTEVQRTARVGGAVGRSRVVFRYHYRDYDIWGLTARIIRDLLDVL</sequence>
<dbReference type="InterPro" id="IPR000086">
    <property type="entry name" value="NUDIX_hydrolase_dom"/>
</dbReference>
<dbReference type="GO" id="GO:0046872">
    <property type="term" value="F:metal ion binding"/>
    <property type="evidence" value="ECO:0007669"/>
    <property type="project" value="UniProtKB-KW"/>
</dbReference>
<gene>
    <name evidence="8" type="ORF">GBAR_LOCUS13100</name>
</gene>
<dbReference type="Pfam" id="PF00293">
    <property type="entry name" value="NUDIX"/>
    <property type="match status" value="1"/>
</dbReference>
<keyword evidence="6" id="KW-0464">Manganese</keyword>
<evidence type="ECO:0000313" key="9">
    <source>
        <dbReference type="Proteomes" id="UP001174909"/>
    </source>
</evidence>
<evidence type="ECO:0000256" key="2">
    <source>
        <dbReference type="ARBA" id="ARBA00001946"/>
    </source>
</evidence>
<dbReference type="SUPFAM" id="SSF55811">
    <property type="entry name" value="Nudix"/>
    <property type="match status" value="1"/>
</dbReference>
<comment type="caution">
    <text evidence="8">The sequence shown here is derived from an EMBL/GenBank/DDBJ whole genome shotgun (WGS) entry which is preliminary data.</text>
</comment>
<dbReference type="EMBL" id="CASHTH010001945">
    <property type="protein sequence ID" value="CAI8022278.1"/>
    <property type="molecule type" value="Genomic_DNA"/>
</dbReference>
<dbReference type="PROSITE" id="PS51462">
    <property type="entry name" value="NUDIX"/>
    <property type="match status" value="1"/>
</dbReference>
<dbReference type="InterPro" id="IPR045121">
    <property type="entry name" value="CoAse"/>
</dbReference>
<comment type="cofactor">
    <cofactor evidence="1">
        <name>Mn(2+)</name>
        <dbReference type="ChEBI" id="CHEBI:29035"/>
    </cofactor>
</comment>
<evidence type="ECO:0000313" key="8">
    <source>
        <dbReference type="EMBL" id="CAI8022278.1"/>
    </source>
</evidence>
<evidence type="ECO:0000259" key="7">
    <source>
        <dbReference type="PROSITE" id="PS51462"/>
    </source>
</evidence>
<comment type="cofactor">
    <cofactor evidence="2">
        <name>Mg(2+)</name>
        <dbReference type="ChEBI" id="CHEBI:18420"/>
    </cofactor>
</comment>
<dbReference type="PANTHER" id="PTHR12992">
    <property type="entry name" value="NUDIX HYDROLASE"/>
    <property type="match status" value="1"/>
</dbReference>
<dbReference type="AlphaFoldDB" id="A0AA35S438"/>
<dbReference type="Proteomes" id="UP001174909">
    <property type="component" value="Unassembled WGS sequence"/>
</dbReference>
<evidence type="ECO:0000256" key="5">
    <source>
        <dbReference type="ARBA" id="ARBA00022842"/>
    </source>
</evidence>
<evidence type="ECO:0000256" key="3">
    <source>
        <dbReference type="ARBA" id="ARBA00022723"/>
    </source>
</evidence>